<dbReference type="GO" id="GO:0015740">
    <property type="term" value="P:C4-dicarboxylate transport"/>
    <property type="evidence" value="ECO:0007669"/>
    <property type="project" value="TreeGrafter"/>
</dbReference>
<keyword evidence="5 9" id="KW-0812">Transmembrane</keyword>
<comment type="subunit">
    <text evidence="9">The complex comprises the extracytoplasmic solute receptor protein and the two transmembrane proteins.</text>
</comment>
<evidence type="ECO:0000256" key="4">
    <source>
        <dbReference type="ARBA" id="ARBA00022519"/>
    </source>
</evidence>
<keyword evidence="6 9" id="KW-1133">Transmembrane helix</keyword>
<accession>A0A562THA9</accession>
<proteinExistence type="inferred from homology"/>
<dbReference type="Proteomes" id="UP000320593">
    <property type="component" value="Unassembled WGS sequence"/>
</dbReference>
<comment type="subcellular location">
    <subcellularLocation>
        <location evidence="1 9">Cell inner membrane</location>
        <topology evidence="1 9">Multi-pass membrane protein</topology>
    </subcellularLocation>
</comment>
<evidence type="ECO:0000313" key="11">
    <source>
        <dbReference type="EMBL" id="TWI92528.1"/>
    </source>
</evidence>
<evidence type="ECO:0000259" key="10">
    <source>
        <dbReference type="Pfam" id="PF04290"/>
    </source>
</evidence>
<evidence type="ECO:0000256" key="6">
    <source>
        <dbReference type="ARBA" id="ARBA00022989"/>
    </source>
</evidence>
<feature type="transmembrane region" description="Helical" evidence="9">
    <location>
        <begin position="53"/>
        <end position="71"/>
    </location>
</feature>
<dbReference type="PANTHER" id="PTHR35011:SF10">
    <property type="entry name" value="TRAP TRANSPORTER SMALL PERMEASE PROTEIN"/>
    <property type="match status" value="1"/>
</dbReference>
<protein>
    <recommendedName>
        <fullName evidence="9">TRAP transporter small permease protein</fullName>
    </recommendedName>
</protein>
<dbReference type="GO" id="GO:0005886">
    <property type="term" value="C:plasma membrane"/>
    <property type="evidence" value="ECO:0007669"/>
    <property type="project" value="UniProtKB-SubCell"/>
</dbReference>
<dbReference type="InterPro" id="IPR007387">
    <property type="entry name" value="TRAP_DctQ"/>
</dbReference>
<evidence type="ECO:0000313" key="12">
    <source>
        <dbReference type="Proteomes" id="UP000320593"/>
    </source>
</evidence>
<name>A0A562THA9_9HYPH</name>
<dbReference type="AlphaFoldDB" id="A0A562THA9"/>
<keyword evidence="4 9" id="KW-0997">Cell inner membrane</keyword>
<sequence>MPGLSETIIDRLRATNRLIALAMGLVLLLCAVFILAEIALRLLGGSLGGTDEIAGYVMAIVTSWGMAYCLLELGHVRIDFLRGCFASRGRAVLDLICMATLAAVASVIAYKCWPVVERSLANGSRANTPLETPLALVQVPWFMGWAWFALSAWITLVAATFLVLQSRLKEAESVAGVFAEADAAAREAEAAT</sequence>
<evidence type="ECO:0000256" key="7">
    <source>
        <dbReference type="ARBA" id="ARBA00023136"/>
    </source>
</evidence>
<comment type="similarity">
    <text evidence="8 9">Belongs to the TRAP transporter small permease family.</text>
</comment>
<dbReference type="GO" id="GO:0022857">
    <property type="term" value="F:transmembrane transporter activity"/>
    <property type="evidence" value="ECO:0007669"/>
    <property type="project" value="UniProtKB-UniRule"/>
</dbReference>
<dbReference type="Pfam" id="PF04290">
    <property type="entry name" value="DctQ"/>
    <property type="match status" value="1"/>
</dbReference>
<evidence type="ECO:0000256" key="3">
    <source>
        <dbReference type="ARBA" id="ARBA00022475"/>
    </source>
</evidence>
<keyword evidence="2 9" id="KW-0813">Transport</keyword>
<feature type="domain" description="Tripartite ATP-independent periplasmic transporters DctQ component" evidence="10">
    <location>
        <begin position="32"/>
        <end position="157"/>
    </location>
</feature>
<feature type="transmembrane region" description="Helical" evidence="9">
    <location>
        <begin position="91"/>
        <end position="110"/>
    </location>
</feature>
<comment type="caution">
    <text evidence="11">The sequence shown here is derived from an EMBL/GenBank/DDBJ whole genome shotgun (WGS) entry which is preliminary data.</text>
</comment>
<organism evidence="11 12">
    <name type="scientific">Roseibium hamelinense</name>
    <dbReference type="NCBI Taxonomy" id="150831"/>
    <lineage>
        <taxon>Bacteria</taxon>
        <taxon>Pseudomonadati</taxon>
        <taxon>Pseudomonadota</taxon>
        <taxon>Alphaproteobacteria</taxon>
        <taxon>Hyphomicrobiales</taxon>
        <taxon>Stappiaceae</taxon>
        <taxon>Roseibium</taxon>
    </lineage>
</organism>
<keyword evidence="12" id="KW-1185">Reference proteome</keyword>
<evidence type="ECO:0000256" key="2">
    <source>
        <dbReference type="ARBA" id="ARBA00022448"/>
    </source>
</evidence>
<feature type="transmembrane region" description="Helical" evidence="9">
    <location>
        <begin position="142"/>
        <end position="164"/>
    </location>
</feature>
<feature type="transmembrane region" description="Helical" evidence="9">
    <location>
        <begin position="18"/>
        <end position="41"/>
    </location>
</feature>
<reference evidence="11 12" key="1">
    <citation type="submission" date="2019-07" db="EMBL/GenBank/DDBJ databases">
        <title>Genomic Encyclopedia of Archaeal and Bacterial Type Strains, Phase II (KMG-II): from individual species to whole genera.</title>
        <authorList>
            <person name="Goeker M."/>
        </authorList>
    </citation>
    <scope>NUCLEOTIDE SEQUENCE [LARGE SCALE GENOMIC DNA]</scope>
    <source>
        <strain evidence="11 12">ATCC BAA-252</strain>
    </source>
</reference>
<evidence type="ECO:0000256" key="8">
    <source>
        <dbReference type="ARBA" id="ARBA00038436"/>
    </source>
</evidence>
<dbReference type="InterPro" id="IPR055348">
    <property type="entry name" value="DctQ"/>
</dbReference>
<dbReference type="EMBL" id="VLLF01000001">
    <property type="protein sequence ID" value="TWI92528.1"/>
    <property type="molecule type" value="Genomic_DNA"/>
</dbReference>
<keyword evidence="3" id="KW-1003">Cell membrane</keyword>
<gene>
    <name evidence="11" type="ORF">JM93_00070</name>
</gene>
<keyword evidence="7 9" id="KW-0472">Membrane</keyword>
<evidence type="ECO:0000256" key="9">
    <source>
        <dbReference type="RuleBase" id="RU369079"/>
    </source>
</evidence>
<dbReference type="PANTHER" id="PTHR35011">
    <property type="entry name" value="2,3-DIKETO-L-GULONATE TRAP TRANSPORTER SMALL PERMEASE PROTEIN YIAM"/>
    <property type="match status" value="1"/>
</dbReference>
<dbReference type="RefSeq" id="WP_208994842.1">
    <property type="nucleotide sequence ID" value="NZ_SMLY01000068.1"/>
</dbReference>
<comment type="function">
    <text evidence="9">Part of the tripartite ATP-independent periplasmic (TRAP) transport system.</text>
</comment>
<evidence type="ECO:0000256" key="1">
    <source>
        <dbReference type="ARBA" id="ARBA00004429"/>
    </source>
</evidence>
<evidence type="ECO:0000256" key="5">
    <source>
        <dbReference type="ARBA" id="ARBA00022692"/>
    </source>
</evidence>